<evidence type="ECO:0008006" key="3">
    <source>
        <dbReference type="Google" id="ProtNLM"/>
    </source>
</evidence>
<dbReference type="PANTHER" id="PTHR35744:SF2">
    <property type="entry name" value="OS06G0166200 PROTEIN"/>
    <property type="match status" value="1"/>
</dbReference>
<accession>A0A8X8A825</accession>
<evidence type="ECO:0000313" key="2">
    <source>
        <dbReference type="Proteomes" id="UP000886885"/>
    </source>
</evidence>
<sequence>MVSPSEPYVCRVFWRKCMTDLGFKKLFKQLHQRKRQKKFNRMTSLKGKKNGSDLTRAELTRAGVHVKAAEDKPQGADWASKRQIEHSMSMKVDWLVLVSDDSDFLEVLRKAREANLWTVVAGDRDKASGRHADLLVPLIEVENGEVPEKDWVPKGRAKSEDLETDDGLFSVTDVKEDGDYGGSDLKGVC</sequence>
<gene>
    <name evidence="1" type="ORF">POTOM_010189</name>
</gene>
<evidence type="ECO:0000313" key="1">
    <source>
        <dbReference type="EMBL" id="KAG6784493.1"/>
    </source>
</evidence>
<dbReference type="AlphaFoldDB" id="A0A8X8A825"/>
<keyword evidence="2" id="KW-1185">Reference proteome</keyword>
<dbReference type="OrthoDB" id="3518456at2759"/>
<protein>
    <recommendedName>
        <fullName evidence="3">NYN domain-containing protein</fullName>
    </recommendedName>
</protein>
<dbReference type="Proteomes" id="UP000886885">
    <property type="component" value="Chromosome 2D"/>
</dbReference>
<name>A0A8X8A825_POPTO</name>
<dbReference type="EMBL" id="JAAWWB010000004">
    <property type="protein sequence ID" value="KAG6784493.1"/>
    <property type="molecule type" value="Genomic_DNA"/>
</dbReference>
<organism evidence="1 2">
    <name type="scientific">Populus tomentosa</name>
    <name type="common">Chinese white poplar</name>
    <dbReference type="NCBI Taxonomy" id="118781"/>
    <lineage>
        <taxon>Eukaryota</taxon>
        <taxon>Viridiplantae</taxon>
        <taxon>Streptophyta</taxon>
        <taxon>Embryophyta</taxon>
        <taxon>Tracheophyta</taxon>
        <taxon>Spermatophyta</taxon>
        <taxon>Magnoliopsida</taxon>
        <taxon>eudicotyledons</taxon>
        <taxon>Gunneridae</taxon>
        <taxon>Pentapetalae</taxon>
        <taxon>rosids</taxon>
        <taxon>fabids</taxon>
        <taxon>Malpighiales</taxon>
        <taxon>Salicaceae</taxon>
        <taxon>Saliceae</taxon>
        <taxon>Populus</taxon>
    </lineage>
</organism>
<comment type="caution">
    <text evidence="1">The sequence shown here is derived from an EMBL/GenBank/DDBJ whole genome shotgun (WGS) entry which is preliminary data.</text>
</comment>
<dbReference type="PANTHER" id="PTHR35744">
    <property type="entry name" value="C2H2-TYPE DOMAIN-CONTAINING PROTEIN"/>
    <property type="match status" value="1"/>
</dbReference>
<proteinExistence type="predicted"/>
<reference evidence="1" key="1">
    <citation type="journal article" date="2020" name="bioRxiv">
        <title>Hybrid origin of Populus tomentosa Carr. identified through genome sequencing and phylogenomic analysis.</title>
        <authorList>
            <person name="An X."/>
            <person name="Gao K."/>
            <person name="Chen Z."/>
            <person name="Li J."/>
            <person name="Yang X."/>
            <person name="Yang X."/>
            <person name="Zhou J."/>
            <person name="Guo T."/>
            <person name="Zhao T."/>
            <person name="Huang S."/>
            <person name="Miao D."/>
            <person name="Khan W.U."/>
            <person name="Rao P."/>
            <person name="Ye M."/>
            <person name="Lei B."/>
            <person name="Liao W."/>
            <person name="Wang J."/>
            <person name="Ji L."/>
            <person name="Li Y."/>
            <person name="Guo B."/>
            <person name="Mustafa N.S."/>
            <person name="Li S."/>
            <person name="Yun Q."/>
            <person name="Keller S.R."/>
            <person name="Mao J."/>
            <person name="Zhang R."/>
            <person name="Strauss S.H."/>
        </authorList>
    </citation>
    <scope>NUCLEOTIDE SEQUENCE</scope>
    <source>
        <strain evidence="1">GM15</strain>
        <tissue evidence="1">Leaf</tissue>
    </source>
</reference>